<reference evidence="2" key="1">
    <citation type="submission" date="2022-01" db="EMBL/GenBank/DDBJ databases">
        <title>Colwellia maritima, isolated from seawater.</title>
        <authorList>
            <person name="Kristyanto S."/>
            <person name="Jung J."/>
            <person name="Jeon C.O."/>
        </authorList>
    </citation>
    <scope>NUCLEOTIDE SEQUENCE</scope>
    <source>
        <strain evidence="2">MSW7</strain>
    </source>
</reference>
<keyword evidence="3" id="KW-1185">Reference proteome</keyword>
<dbReference type="RefSeq" id="WP_242288205.1">
    <property type="nucleotide sequence ID" value="NZ_JAKKSL010000004.1"/>
</dbReference>
<gene>
    <name evidence="2" type="ORF">L3081_20575</name>
</gene>
<dbReference type="Proteomes" id="UP001139646">
    <property type="component" value="Unassembled WGS sequence"/>
</dbReference>
<feature type="transmembrane region" description="Helical" evidence="1">
    <location>
        <begin position="6"/>
        <end position="25"/>
    </location>
</feature>
<evidence type="ECO:0000256" key="1">
    <source>
        <dbReference type="SAM" id="Phobius"/>
    </source>
</evidence>
<keyword evidence="1" id="KW-0472">Membrane</keyword>
<keyword evidence="1" id="KW-1133">Transmembrane helix</keyword>
<comment type="caution">
    <text evidence="2">The sequence shown here is derived from an EMBL/GenBank/DDBJ whole genome shotgun (WGS) entry which is preliminary data.</text>
</comment>
<evidence type="ECO:0000313" key="3">
    <source>
        <dbReference type="Proteomes" id="UP001139646"/>
    </source>
</evidence>
<protein>
    <submittedName>
        <fullName evidence="2">DUF3592 domain-containing protein</fullName>
    </submittedName>
</protein>
<sequence length="121" mass="13814">MKKGGYLFGGIFFLAGLAILYFMVLSPIIDVSKMQFWHATKARLISAKVDSYQSRNDDGGFTTMYNVLMRYQYQVRGHSYTGQRVKIMNDEASSDSSQAYDLLAKIQHENRVNNGITIWVN</sequence>
<proteinExistence type="predicted"/>
<keyword evidence="1" id="KW-0812">Transmembrane</keyword>
<accession>A0ABS9X515</accession>
<dbReference type="EMBL" id="JAKKSL010000004">
    <property type="protein sequence ID" value="MCI2285340.1"/>
    <property type="molecule type" value="Genomic_DNA"/>
</dbReference>
<organism evidence="2 3">
    <name type="scientific">Colwellia maritima</name>
    <dbReference type="NCBI Taxonomy" id="2912588"/>
    <lineage>
        <taxon>Bacteria</taxon>
        <taxon>Pseudomonadati</taxon>
        <taxon>Pseudomonadota</taxon>
        <taxon>Gammaproteobacteria</taxon>
        <taxon>Alteromonadales</taxon>
        <taxon>Colwelliaceae</taxon>
        <taxon>Colwellia</taxon>
    </lineage>
</organism>
<evidence type="ECO:0000313" key="2">
    <source>
        <dbReference type="EMBL" id="MCI2285340.1"/>
    </source>
</evidence>
<feature type="non-terminal residue" evidence="2">
    <location>
        <position position="121"/>
    </location>
</feature>
<name>A0ABS9X515_9GAMM</name>